<name>A0A6A5RHS5_9PLEO</name>
<evidence type="ECO:0000313" key="1">
    <source>
        <dbReference type="EMBL" id="KAF1927342.1"/>
    </source>
</evidence>
<evidence type="ECO:0000313" key="2">
    <source>
        <dbReference type="Proteomes" id="UP000800082"/>
    </source>
</evidence>
<dbReference type="EMBL" id="ML978972">
    <property type="protein sequence ID" value="KAF1927342.1"/>
    <property type="molecule type" value="Genomic_DNA"/>
</dbReference>
<accession>A0A6A5RHS5</accession>
<organism evidence="1 2">
    <name type="scientific">Didymella exigua CBS 183.55</name>
    <dbReference type="NCBI Taxonomy" id="1150837"/>
    <lineage>
        <taxon>Eukaryota</taxon>
        <taxon>Fungi</taxon>
        <taxon>Dikarya</taxon>
        <taxon>Ascomycota</taxon>
        <taxon>Pezizomycotina</taxon>
        <taxon>Dothideomycetes</taxon>
        <taxon>Pleosporomycetidae</taxon>
        <taxon>Pleosporales</taxon>
        <taxon>Pleosporineae</taxon>
        <taxon>Didymellaceae</taxon>
        <taxon>Didymella</taxon>
    </lineage>
</organism>
<gene>
    <name evidence="1" type="ORF">M421DRAFT_6130</name>
</gene>
<dbReference type="GeneID" id="54353540"/>
<sequence>MEHEAMRSDRDAHILYQCKNIFRYYAAYQRAVTLHPEKSPAELETALCEDAEFAHVPHTML</sequence>
<dbReference type="Proteomes" id="UP000800082">
    <property type="component" value="Unassembled WGS sequence"/>
</dbReference>
<reference evidence="1" key="1">
    <citation type="journal article" date="2020" name="Stud. Mycol.">
        <title>101 Dothideomycetes genomes: a test case for predicting lifestyles and emergence of pathogens.</title>
        <authorList>
            <person name="Haridas S."/>
            <person name="Albert R."/>
            <person name="Binder M."/>
            <person name="Bloem J."/>
            <person name="Labutti K."/>
            <person name="Salamov A."/>
            <person name="Andreopoulos B."/>
            <person name="Baker S."/>
            <person name="Barry K."/>
            <person name="Bills G."/>
            <person name="Bluhm B."/>
            <person name="Cannon C."/>
            <person name="Castanera R."/>
            <person name="Culley D."/>
            <person name="Daum C."/>
            <person name="Ezra D."/>
            <person name="Gonzalez J."/>
            <person name="Henrissat B."/>
            <person name="Kuo A."/>
            <person name="Liang C."/>
            <person name="Lipzen A."/>
            <person name="Lutzoni F."/>
            <person name="Magnuson J."/>
            <person name="Mondo S."/>
            <person name="Nolan M."/>
            <person name="Ohm R."/>
            <person name="Pangilinan J."/>
            <person name="Park H.-J."/>
            <person name="Ramirez L."/>
            <person name="Alfaro M."/>
            <person name="Sun H."/>
            <person name="Tritt A."/>
            <person name="Yoshinaga Y."/>
            <person name="Zwiers L.-H."/>
            <person name="Turgeon B."/>
            <person name="Goodwin S."/>
            <person name="Spatafora J."/>
            <person name="Crous P."/>
            <person name="Grigoriev I."/>
        </authorList>
    </citation>
    <scope>NUCLEOTIDE SEQUENCE</scope>
    <source>
        <strain evidence="1">CBS 183.55</strain>
    </source>
</reference>
<protein>
    <submittedName>
        <fullName evidence="1">Uncharacterized protein</fullName>
    </submittedName>
</protein>
<dbReference type="RefSeq" id="XP_033447594.1">
    <property type="nucleotide sequence ID" value="XM_033595873.1"/>
</dbReference>
<dbReference type="AlphaFoldDB" id="A0A6A5RHS5"/>
<keyword evidence="2" id="KW-1185">Reference proteome</keyword>
<proteinExistence type="predicted"/>